<name>A0A1H7PB38_RUMAL</name>
<dbReference type="Pfam" id="PF21983">
    <property type="entry name" value="NikA-like"/>
    <property type="match status" value="1"/>
</dbReference>
<dbReference type="AlphaFoldDB" id="A0A1H7PB38"/>
<gene>
    <name evidence="1" type="ORF">SAMN05216469_12018</name>
</gene>
<evidence type="ECO:0000313" key="1">
    <source>
        <dbReference type="EMBL" id="SEL32654.1"/>
    </source>
</evidence>
<dbReference type="OrthoDB" id="9796842at2"/>
<dbReference type="RefSeq" id="WP_074835617.1">
    <property type="nucleotide sequence ID" value="NZ_FOAT01000020.1"/>
</dbReference>
<dbReference type="InterPro" id="IPR053842">
    <property type="entry name" value="NikA-like"/>
</dbReference>
<reference evidence="1 2" key="1">
    <citation type="submission" date="2016-10" db="EMBL/GenBank/DDBJ databases">
        <authorList>
            <person name="de Groot N.N."/>
        </authorList>
    </citation>
    <scope>NUCLEOTIDE SEQUENCE [LARGE SCALE GENOMIC DNA]</scope>
    <source>
        <strain evidence="1 2">KH2T6</strain>
    </source>
</reference>
<proteinExistence type="predicted"/>
<accession>A0A1H7PB38</accession>
<sequence length="112" mass="13324">MNRNRDIQINIRLTEKELDMFERKRAISGMSKTDFFMKLVRDSNIKVYRFDDEVKGIMHELRKIGVNLNQVAYFANTFQSEKAQVALRYYEKSFCEAMDRLSAFLDKPLVED</sequence>
<organism evidence="1 2">
    <name type="scientific">Ruminococcus albus</name>
    <dbReference type="NCBI Taxonomy" id="1264"/>
    <lineage>
        <taxon>Bacteria</taxon>
        <taxon>Bacillati</taxon>
        <taxon>Bacillota</taxon>
        <taxon>Clostridia</taxon>
        <taxon>Eubacteriales</taxon>
        <taxon>Oscillospiraceae</taxon>
        <taxon>Ruminococcus</taxon>
    </lineage>
</organism>
<evidence type="ECO:0000313" key="2">
    <source>
        <dbReference type="Proteomes" id="UP000186015"/>
    </source>
</evidence>
<dbReference type="EMBL" id="FOAT01000020">
    <property type="protein sequence ID" value="SEL32654.1"/>
    <property type="molecule type" value="Genomic_DNA"/>
</dbReference>
<protein>
    <submittedName>
        <fullName evidence="1">Mobilisation protein (MobC)</fullName>
    </submittedName>
</protein>
<dbReference type="Proteomes" id="UP000186015">
    <property type="component" value="Unassembled WGS sequence"/>
</dbReference>